<dbReference type="AlphaFoldDB" id="A0A2M9HCP6"/>
<dbReference type="InterPro" id="IPR013783">
    <property type="entry name" value="Ig-like_fold"/>
</dbReference>
<dbReference type="PRINTS" id="PR00133">
    <property type="entry name" value="GLHYDRLASE3"/>
</dbReference>
<dbReference type="InterPro" id="IPR050288">
    <property type="entry name" value="Cellulose_deg_GH3"/>
</dbReference>
<feature type="region of interest" description="Disordered" evidence="3">
    <location>
        <begin position="1"/>
        <end position="23"/>
    </location>
</feature>
<dbReference type="SUPFAM" id="SSF52279">
    <property type="entry name" value="Beta-D-glucan exohydrolase, C-terminal domain"/>
    <property type="match status" value="1"/>
</dbReference>
<evidence type="ECO:0000313" key="6">
    <source>
        <dbReference type="Proteomes" id="UP000231451"/>
    </source>
</evidence>
<dbReference type="OrthoDB" id="3187421at2"/>
<comment type="caution">
    <text evidence="5">The sequence shown here is derived from an EMBL/GenBank/DDBJ whole genome shotgun (WGS) entry which is preliminary data.</text>
</comment>
<dbReference type="SUPFAM" id="SSF51445">
    <property type="entry name" value="(Trans)glycosidases"/>
    <property type="match status" value="1"/>
</dbReference>
<gene>
    <name evidence="5" type="ORF">CSQ87_09305</name>
</gene>
<evidence type="ECO:0000313" key="5">
    <source>
        <dbReference type="EMBL" id="PJM74589.1"/>
    </source>
</evidence>
<dbReference type="InterPro" id="IPR036962">
    <property type="entry name" value="Glyco_hydro_3_N_sf"/>
</dbReference>
<dbReference type="GO" id="GO:0009251">
    <property type="term" value="P:glucan catabolic process"/>
    <property type="evidence" value="ECO:0007669"/>
    <property type="project" value="TreeGrafter"/>
</dbReference>
<organism evidence="5 6">
    <name type="scientific">Bifidobacterium simiarum</name>
    <dbReference type="NCBI Taxonomy" id="2045441"/>
    <lineage>
        <taxon>Bacteria</taxon>
        <taxon>Bacillati</taxon>
        <taxon>Actinomycetota</taxon>
        <taxon>Actinomycetes</taxon>
        <taxon>Bifidobacteriales</taxon>
        <taxon>Bifidobacteriaceae</taxon>
        <taxon>Bifidobacterium</taxon>
    </lineage>
</organism>
<evidence type="ECO:0000256" key="2">
    <source>
        <dbReference type="ARBA" id="ARBA00022801"/>
    </source>
</evidence>
<dbReference type="Gene3D" id="2.60.40.10">
    <property type="entry name" value="Immunoglobulins"/>
    <property type="match status" value="1"/>
</dbReference>
<dbReference type="Gene3D" id="3.40.50.1700">
    <property type="entry name" value="Glycoside hydrolase family 3 C-terminal domain"/>
    <property type="match status" value="1"/>
</dbReference>
<dbReference type="Pfam" id="PF00933">
    <property type="entry name" value="Glyco_hydro_3"/>
    <property type="match status" value="1"/>
</dbReference>
<dbReference type="InterPro" id="IPR002772">
    <property type="entry name" value="Glyco_hydro_3_C"/>
</dbReference>
<keyword evidence="6" id="KW-1185">Reference proteome</keyword>
<dbReference type="Proteomes" id="UP000231451">
    <property type="component" value="Unassembled WGS sequence"/>
</dbReference>
<dbReference type="RefSeq" id="WP_100513607.1">
    <property type="nucleotide sequence ID" value="NZ_PEBK01000010.1"/>
</dbReference>
<dbReference type="GO" id="GO:0008422">
    <property type="term" value="F:beta-glucosidase activity"/>
    <property type="evidence" value="ECO:0007669"/>
    <property type="project" value="TreeGrafter"/>
</dbReference>
<keyword evidence="2 5" id="KW-0378">Hydrolase</keyword>
<dbReference type="EMBL" id="PEBK01000010">
    <property type="protein sequence ID" value="PJM74589.1"/>
    <property type="molecule type" value="Genomic_DNA"/>
</dbReference>
<sequence>MSEDHMSPADPSPETDGGETNTYDNAVASVRAGASPGQEAEKLYDMLTDEERLGLLDGDEDFWPGQMSMMTEGYNVRPIPHGTIERLGIPGYRFSDGPRGAVIGHSTAFPISMARGATFDPELEERIGEAIGAEVKAQGGNFFAGVCINLLRHPAWGRAQETYSDDPYVLGEMGAALVRGVRKYVMACAKHYALNSMENARFQVDVQCDERTLHEVYLPHFKRVVEEGVDAIMSSYNSVNGEWAGQNPELLTKILRGDWGFTGVTVSDFGFGLRDAAKSLEAGLDIEEPFRQQRAEHLPDDLKAGRASWQWVRRAGLRCLATQLRFDAEHHEPAPGMDVVACEEHRELAREAAARAMVLLKNDVPSESDSTPVLPLDTNTIGKVALIGRLANMANTGDHGSSNVRAPHVVTPYDGLADILGKNNVITAFEDDPDAAATAARDADAAVVVVGYTYKDEGEFVDASSLSGLSFMYPPAPEGMDVEKLTAAGGDSLAYGGDRASLRLRPVDVEIIKATAAANPKTIVVIVAAGAVITEEWRESAPAVLLSWYSGMEGGAALADVLFGKAEPAGRLPFAVPVTEDDLPFFDRNATEITYDRFHGQRLLDRLGHAPAFPFGFGLSYTSFVLNNISANRNGLHHATLDMDVTNTGEHDGRHVVQVFGVAADGKHLEDRIKAGERHLVGFRSVFVPAGETTHVSVDVSLEPISEWDADSRHFIAPAAVTLIAASYADADDSLNVTL</sequence>
<proteinExistence type="inferred from homology"/>
<dbReference type="InterPro" id="IPR036881">
    <property type="entry name" value="Glyco_hydro_3_C_sf"/>
</dbReference>
<evidence type="ECO:0000259" key="4">
    <source>
        <dbReference type="SMART" id="SM01217"/>
    </source>
</evidence>
<dbReference type="SMART" id="SM01217">
    <property type="entry name" value="Fn3_like"/>
    <property type="match status" value="1"/>
</dbReference>
<dbReference type="PANTHER" id="PTHR42715">
    <property type="entry name" value="BETA-GLUCOSIDASE"/>
    <property type="match status" value="1"/>
</dbReference>
<evidence type="ECO:0000256" key="1">
    <source>
        <dbReference type="ARBA" id="ARBA00005336"/>
    </source>
</evidence>
<dbReference type="Gene3D" id="3.20.20.300">
    <property type="entry name" value="Glycoside hydrolase, family 3, N-terminal domain"/>
    <property type="match status" value="1"/>
</dbReference>
<dbReference type="InterPro" id="IPR017853">
    <property type="entry name" value="GH"/>
</dbReference>
<feature type="domain" description="Fibronectin type III-like" evidence="4">
    <location>
        <begin position="655"/>
        <end position="729"/>
    </location>
</feature>
<dbReference type="PANTHER" id="PTHR42715:SF3">
    <property type="entry name" value="BETA-GLUCOSIDASE B-RELATED"/>
    <property type="match status" value="1"/>
</dbReference>
<accession>A0A2M9HCP6</accession>
<dbReference type="InterPro" id="IPR001764">
    <property type="entry name" value="Glyco_hydro_3_N"/>
</dbReference>
<protein>
    <submittedName>
        <fullName evidence="5">Family 3 glycosyl hydrolase</fullName>
    </submittedName>
</protein>
<dbReference type="InterPro" id="IPR026891">
    <property type="entry name" value="Fn3-like"/>
</dbReference>
<evidence type="ECO:0000256" key="3">
    <source>
        <dbReference type="SAM" id="MobiDB-lite"/>
    </source>
</evidence>
<reference evidence="5 6" key="1">
    <citation type="submission" date="2017-10" db="EMBL/GenBank/DDBJ databases">
        <title>Draft genome sequences of strains TRE 1, TRE 9, TRE H and TRI 7, isolated from tamarins, belonging to four potential novel Bifidobacterium species.</title>
        <authorList>
            <person name="Mattarelli P."/>
            <person name="Modesto M."/>
            <person name="Puglisi E."/>
            <person name="Morelli L."/>
            <person name="Spezio C."/>
            <person name="Bonetti A."/>
            <person name="Sandri C."/>
        </authorList>
    </citation>
    <scope>NUCLEOTIDE SEQUENCE [LARGE SCALE GENOMIC DNA]</scope>
    <source>
        <strain evidence="6">TRI7</strain>
    </source>
</reference>
<name>A0A2M9HCP6_9BIFI</name>
<comment type="similarity">
    <text evidence="1">Belongs to the glycosyl hydrolase 3 family.</text>
</comment>
<dbReference type="Pfam" id="PF01915">
    <property type="entry name" value="Glyco_hydro_3_C"/>
    <property type="match status" value="1"/>
</dbReference>
<dbReference type="Pfam" id="PF14310">
    <property type="entry name" value="Fn3-like"/>
    <property type="match status" value="1"/>
</dbReference>